<dbReference type="InterPro" id="IPR004680">
    <property type="entry name" value="Cit_transptr-like_dom"/>
</dbReference>
<dbReference type="Proteomes" id="UP000759131">
    <property type="component" value="Unassembled WGS sequence"/>
</dbReference>
<evidence type="ECO:0000313" key="9">
    <source>
        <dbReference type="Proteomes" id="UP000759131"/>
    </source>
</evidence>
<dbReference type="GO" id="GO:0055085">
    <property type="term" value="P:transmembrane transport"/>
    <property type="evidence" value="ECO:0007669"/>
    <property type="project" value="InterPro"/>
</dbReference>
<name>A0A7R9Q6B2_9ACAR</name>
<dbReference type="EMBL" id="OC866984">
    <property type="protein sequence ID" value="CAD7633259.1"/>
    <property type="molecule type" value="Genomic_DNA"/>
</dbReference>
<feature type="transmembrane region" description="Helical" evidence="6">
    <location>
        <begin position="62"/>
        <end position="88"/>
    </location>
</feature>
<evidence type="ECO:0000313" key="8">
    <source>
        <dbReference type="EMBL" id="CAD7633259.1"/>
    </source>
</evidence>
<dbReference type="PANTHER" id="PTHR43568:SF1">
    <property type="entry name" value="P PROTEIN"/>
    <property type="match status" value="1"/>
</dbReference>
<dbReference type="InterPro" id="IPR051475">
    <property type="entry name" value="Diverse_Ion_Transporter"/>
</dbReference>
<keyword evidence="9" id="KW-1185">Reference proteome</keyword>
<keyword evidence="3 6" id="KW-0812">Transmembrane</keyword>
<dbReference type="OrthoDB" id="442352at2759"/>
<evidence type="ECO:0000259" key="7">
    <source>
        <dbReference type="Pfam" id="PF03600"/>
    </source>
</evidence>
<proteinExistence type="predicted"/>
<evidence type="ECO:0000256" key="4">
    <source>
        <dbReference type="ARBA" id="ARBA00022989"/>
    </source>
</evidence>
<dbReference type="EMBL" id="CAJPIZ010012409">
    <property type="protein sequence ID" value="CAG2113689.1"/>
    <property type="molecule type" value="Genomic_DNA"/>
</dbReference>
<gene>
    <name evidence="8" type="ORF">OSB1V03_LOCUS13656</name>
</gene>
<protein>
    <recommendedName>
        <fullName evidence="7">Citrate transporter-like domain-containing protein</fullName>
    </recommendedName>
</protein>
<dbReference type="PANTHER" id="PTHR43568">
    <property type="entry name" value="P PROTEIN"/>
    <property type="match status" value="1"/>
</dbReference>
<evidence type="ECO:0000256" key="3">
    <source>
        <dbReference type="ARBA" id="ARBA00022692"/>
    </source>
</evidence>
<keyword evidence="5 6" id="KW-0472">Membrane</keyword>
<comment type="subcellular location">
    <subcellularLocation>
        <location evidence="1">Membrane</location>
        <topology evidence="1">Multi-pass membrane protein</topology>
    </subcellularLocation>
</comment>
<keyword evidence="4 6" id="KW-1133">Transmembrane helix</keyword>
<accession>A0A7R9Q6B2</accession>
<evidence type="ECO:0000256" key="5">
    <source>
        <dbReference type="ARBA" id="ARBA00023136"/>
    </source>
</evidence>
<evidence type="ECO:0000256" key="2">
    <source>
        <dbReference type="ARBA" id="ARBA00022448"/>
    </source>
</evidence>
<keyword evidence="2" id="KW-0813">Transport</keyword>
<dbReference type="AlphaFoldDB" id="A0A7R9Q6B2"/>
<sequence>MVKIIEDLSENNEFHVPLTPLIYALAFGACLGGNGTLIGASANVVCAGVAEQHGYRFTFMDFFKIGFPIMLLTTSIATVYLIVCHVVIGWNY</sequence>
<organism evidence="8">
    <name type="scientific">Medioppia subpectinata</name>
    <dbReference type="NCBI Taxonomy" id="1979941"/>
    <lineage>
        <taxon>Eukaryota</taxon>
        <taxon>Metazoa</taxon>
        <taxon>Ecdysozoa</taxon>
        <taxon>Arthropoda</taxon>
        <taxon>Chelicerata</taxon>
        <taxon>Arachnida</taxon>
        <taxon>Acari</taxon>
        <taxon>Acariformes</taxon>
        <taxon>Sarcoptiformes</taxon>
        <taxon>Oribatida</taxon>
        <taxon>Brachypylina</taxon>
        <taxon>Oppioidea</taxon>
        <taxon>Oppiidae</taxon>
        <taxon>Medioppia</taxon>
    </lineage>
</organism>
<feature type="domain" description="Citrate transporter-like" evidence="7">
    <location>
        <begin position="16"/>
        <end position="81"/>
    </location>
</feature>
<dbReference type="PROSITE" id="PS51257">
    <property type="entry name" value="PROKAR_LIPOPROTEIN"/>
    <property type="match status" value="1"/>
</dbReference>
<dbReference type="Pfam" id="PF03600">
    <property type="entry name" value="CitMHS"/>
    <property type="match status" value="1"/>
</dbReference>
<feature type="transmembrane region" description="Helical" evidence="6">
    <location>
        <begin position="20"/>
        <end position="50"/>
    </location>
</feature>
<dbReference type="GO" id="GO:0016020">
    <property type="term" value="C:membrane"/>
    <property type="evidence" value="ECO:0007669"/>
    <property type="project" value="UniProtKB-SubCell"/>
</dbReference>
<reference evidence="8" key="1">
    <citation type="submission" date="2020-11" db="EMBL/GenBank/DDBJ databases">
        <authorList>
            <person name="Tran Van P."/>
        </authorList>
    </citation>
    <scope>NUCLEOTIDE SEQUENCE</scope>
</reference>
<evidence type="ECO:0000256" key="1">
    <source>
        <dbReference type="ARBA" id="ARBA00004141"/>
    </source>
</evidence>
<evidence type="ECO:0000256" key="6">
    <source>
        <dbReference type="SAM" id="Phobius"/>
    </source>
</evidence>